<sequence length="111" mass="12969">MKTCPNLNIVFLVFLTSMLFLNCVVVEKKITVEDDGVLYSKKMVCRSRKISVLKYKKKNLNGVLVEKEKQILDIRGTWSTPIFVGIIYYDSITGKKKSLEKYWTEKIKIER</sequence>
<evidence type="ECO:0000313" key="3">
    <source>
        <dbReference type="Proteomes" id="UP001501126"/>
    </source>
</evidence>
<comment type="caution">
    <text evidence="2">The sequence shown here is derived from an EMBL/GenBank/DDBJ whole genome shotgun (WGS) entry which is preliminary data.</text>
</comment>
<gene>
    <name evidence="2" type="ORF">GCM10009118_34210</name>
</gene>
<name>A0ABN1MUG9_9FLAO</name>
<evidence type="ECO:0000313" key="2">
    <source>
        <dbReference type="EMBL" id="GAA0877011.1"/>
    </source>
</evidence>
<organism evidence="2 3">
    <name type="scientific">Wandonia haliotis</name>
    <dbReference type="NCBI Taxonomy" id="574963"/>
    <lineage>
        <taxon>Bacteria</taxon>
        <taxon>Pseudomonadati</taxon>
        <taxon>Bacteroidota</taxon>
        <taxon>Flavobacteriia</taxon>
        <taxon>Flavobacteriales</taxon>
        <taxon>Crocinitomicaceae</taxon>
        <taxon>Wandonia</taxon>
    </lineage>
</organism>
<dbReference type="Proteomes" id="UP001501126">
    <property type="component" value="Unassembled WGS sequence"/>
</dbReference>
<keyword evidence="1" id="KW-1133">Transmembrane helix</keyword>
<proteinExistence type="predicted"/>
<keyword evidence="3" id="KW-1185">Reference proteome</keyword>
<reference evidence="2 3" key="1">
    <citation type="journal article" date="2019" name="Int. J. Syst. Evol. Microbiol.">
        <title>The Global Catalogue of Microorganisms (GCM) 10K type strain sequencing project: providing services to taxonomists for standard genome sequencing and annotation.</title>
        <authorList>
            <consortium name="The Broad Institute Genomics Platform"/>
            <consortium name="The Broad Institute Genome Sequencing Center for Infectious Disease"/>
            <person name="Wu L."/>
            <person name="Ma J."/>
        </authorList>
    </citation>
    <scope>NUCLEOTIDE SEQUENCE [LARGE SCALE GENOMIC DNA]</scope>
    <source>
        <strain evidence="2 3">JCM 16083</strain>
    </source>
</reference>
<protein>
    <recommendedName>
        <fullName evidence="4">Lipoprotein</fullName>
    </recommendedName>
</protein>
<keyword evidence="1" id="KW-0812">Transmembrane</keyword>
<evidence type="ECO:0008006" key="4">
    <source>
        <dbReference type="Google" id="ProtNLM"/>
    </source>
</evidence>
<evidence type="ECO:0000256" key="1">
    <source>
        <dbReference type="SAM" id="Phobius"/>
    </source>
</evidence>
<feature type="transmembrane region" description="Helical" evidence="1">
    <location>
        <begin position="6"/>
        <end position="26"/>
    </location>
</feature>
<keyword evidence="1" id="KW-0472">Membrane</keyword>
<dbReference type="EMBL" id="BAAAFH010000025">
    <property type="protein sequence ID" value="GAA0877011.1"/>
    <property type="molecule type" value="Genomic_DNA"/>
</dbReference>
<accession>A0ABN1MUG9</accession>
<dbReference type="RefSeq" id="WP_343791070.1">
    <property type="nucleotide sequence ID" value="NZ_BAAAFH010000025.1"/>
</dbReference>